<dbReference type="PROSITE" id="PS51782">
    <property type="entry name" value="LYSM"/>
    <property type="match status" value="1"/>
</dbReference>
<feature type="compositionally biased region" description="Basic and acidic residues" evidence="1">
    <location>
        <begin position="18"/>
        <end position="43"/>
    </location>
</feature>
<feature type="domain" description="BON" evidence="2">
    <location>
        <begin position="39"/>
        <end position="106"/>
    </location>
</feature>
<dbReference type="CDD" id="cd00118">
    <property type="entry name" value="LysM"/>
    <property type="match status" value="1"/>
</dbReference>
<dbReference type="RefSeq" id="WP_311533657.1">
    <property type="nucleotide sequence ID" value="NZ_JAVRHQ010000003.1"/>
</dbReference>
<evidence type="ECO:0000259" key="2">
    <source>
        <dbReference type="PROSITE" id="PS50914"/>
    </source>
</evidence>
<dbReference type="PANTHER" id="PTHR34700:SF8">
    <property type="entry name" value="POTASSIUM BINDING PROTEIN KBP"/>
    <property type="match status" value="1"/>
</dbReference>
<evidence type="ECO:0000259" key="3">
    <source>
        <dbReference type="PROSITE" id="PS51782"/>
    </source>
</evidence>
<dbReference type="Gene3D" id="3.10.350.10">
    <property type="entry name" value="LysM domain"/>
    <property type="match status" value="1"/>
</dbReference>
<evidence type="ECO:0000313" key="4">
    <source>
        <dbReference type="EMBL" id="MDT0641982.1"/>
    </source>
</evidence>
<organism evidence="4 5">
    <name type="scientific">Autumnicola tepida</name>
    <dbReference type="NCBI Taxonomy" id="3075595"/>
    <lineage>
        <taxon>Bacteria</taxon>
        <taxon>Pseudomonadati</taxon>
        <taxon>Bacteroidota</taxon>
        <taxon>Flavobacteriia</taxon>
        <taxon>Flavobacteriales</taxon>
        <taxon>Flavobacteriaceae</taxon>
        <taxon>Autumnicola</taxon>
    </lineage>
</organism>
<proteinExistence type="predicted"/>
<evidence type="ECO:0000256" key="1">
    <source>
        <dbReference type="SAM" id="MobiDB-lite"/>
    </source>
</evidence>
<dbReference type="EMBL" id="JAVRHQ010000003">
    <property type="protein sequence ID" value="MDT0641982.1"/>
    <property type="molecule type" value="Genomic_DNA"/>
</dbReference>
<feature type="region of interest" description="Disordered" evidence="1">
    <location>
        <begin position="18"/>
        <end position="44"/>
    </location>
</feature>
<dbReference type="SMART" id="SM00257">
    <property type="entry name" value="LysM"/>
    <property type="match status" value="1"/>
</dbReference>
<dbReference type="Proteomes" id="UP001262889">
    <property type="component" value="Unassembled WGS sequence"/>
</dbReference>
<comment type="caution">
    <text evidence="4">The sequence shown here is derived from an EMBL/GenBank/DDBJ whole genome shotgun (WGS) entry which is preliminary data.</text>
</comment>
<sequence length="170" mass="18897">MGIFSFIKEAGEKLFGVEKAEAEESHEISDSHEAKEQKEDIKASSRLRNRIAEAGLEVKDLKIAIEGDTAIISGSSNSEEVREKAILIVGNSEGIAKVEDKITVENKGEESSFHTVERDDTLGKIAKDHYGDEEKYPLIFEANKPMLKDPDKIYPGQVLRIPALDKDKQI</sequence>
<gene>
    <name evidence="4" type="primary">lysM</name>
    <name evidence="4" type="ORF">RM553_03975</name>
</gene>
<keyword evidence="5" id="KW-1185">Reference proteome</keyword>
<name>A0ABU3C711_9FLAO</name>
<dbReference type="Pfam" id="PF01476">
    <property type="entry name" value="LysM"/>
    <property type="match status" value="1"/>
</dbReference>
<evidence type="ECO:0000313" key="5">
    <source>
        <dbReference type="Proteomes" id="UP001262889"/>
    </source>
</evidence>
<dbReference type="InterPro" id="IPR052196">
    <property type="entry name" value="Bact_Kbp"/>
</dbReference>
<dbReference type="InterPro" id="IPR018392">
    <property type="entry name" value="LysM"/>
</dbReference>
<dbReference type="PANTHER" id="PTHR34700">
    <property type="entry name" value="POTASSIUM BINDING PROTEIN KBP"/>
    <property type="match status" value="1"/>
</dbReference>
<dbReference type="InterPro" id="IPR007055">
    <property type="entry name" value="BON_dom"/>
</dbReference>
<dbReference type="InterPro" id="IPR036779">
    <property type="entry name" value="LysM_dom_sf"/>
</dbReference>
<dbReference type="SUPFAM" id="SSF54106">
    <property type="entry name" value="LysM domain"/>
    <property type="match status" value="1"/>
</dbReference>
<feature type="domain" description="LysM" evidence="3">
    <location>
        <begin position="112"/>
        <end position="161"/>
    </location>
</feature>
<protein>
    <submittedName>
        <fullName evidence="4">Peptidoglycan-binding protein LysM</fullName>
    </submittedName>
</protein>
<dbReference type="NCBIfam" id="NF008399">
    <property type="entry name" value="PRK11198.1"/>
    <property type="match status" value="1"/>
</dbReference>
<reference evidence="4 5" key="1">
    <citation type="submission" date="2023-09" db="EMBL/GenBank/DDBJ databases">
        <authorList>
            <person name="Rey-Velasco X."/>
        </authorList>
    </citation>
    <scope>NUCLEOTIDE SEQUENCE [LARGE SCALE GENOMIC DNA]</scope>
    <source>
        <strain evidence="4 5">F363</strain>
    </source>
</reference>
<dbReference type="Pfam" id="PF04972">
    <property type="entry name" value="BON"/>
    <property type="match status" value="1"/>
</dbReference>
<dbReference type="PROSITE" id="PS50914">
    <property type="entry name" value="BON"/>
    <property type="match status" value="1"/>
</dbReference>
<accession>A0ABU3C711</accession>